<evidence type="ECO:0000313" key="2">
    <source>
        <dbReference type="Proteomes" id="UP000789920"/>
    </source>
</evidence>
<organism evidence="1 2">
    <name type="scientific">Racocetra persica</name>
    <dbReference type="NCBI Taxonomy" id="160502"/>
    <lineage>
        <taxon>Eukaryota</taxon>
        <taxon>Fungi</taxon>
        <taxon>Fungi incertae sedis</taxon>
        <taxon>Mucoromycota</taxon>
        <taxon>Glomeromycotina</taxon>
        <taxon>Glomeromycetes</taxon>
        <taxon>Diversisporales</taxon>
        <taxon>Gigasporaceae</taxon>
        <taxon>Racocetra</taxon>
    </lineage>
</organism>
<gene>
    <name evidence="1" type="ORF">RPERSI_LOCUS21588</name>
</gene>
<comment type="caution">
    <text evidence="1">The sequence shown here is derived from an EMBL/GenBank/DDBJ whole genome shotgun (WGS) entry which is preliminary data.</text>
</comment>
<dbReference type="Proteomes" id="UP000789920">
    <property type="component" value="Unassembled WGS sequence"/>
</dbReference>
<reference evidence="1" key="1">
    <citation type="submission" date="2021-06" db="EMBL/GenBank/DDBJ databases">
        <authorList>
            <person name="Kallberg Y."/>
            <person name="Tangrot J."/>
            <person name="Rosling A."/>
        </authorList>
    </citation>
    <scope>NUCLEOTIDE SEQUENCE</scope>
    <source>
        <strain evidence="1">MA461A</strain>
    </source>
</reference>
<accession>A0ACA9RPU9</accession>
<evidence type="ECO:0000313" key="1">
    <source>
        <dbReference type="EMBL" id="CAG8803783.1"/>
    </source>
</evidence>
<feature type="non-terminal residue" evidence="1">
    <location>
        <position position="1"/>
    </location>
</feature>
<name>A0ACA9RPU9_9GLOM</name>
<dbReference type="EMBL" id="CAJVQC010063597">
    <property type="protein sequence ID" value="CAG8803783.1"/>
    <property type="molecule type" value="Genomic_DNA"/>
</dbReference>
<protein>
    <submittedName>
        <fullName evidence="1">24886_t:CDS:1</fullName>
    </submittedName>
</protein>
<keyword evidence="2" id="KW-1185">Reference proteome</keyword>
<proteinExistence type="predicted"/>
<sequence>LTLIQSVLMSVENDELTHDDFSYSAPLLLYSSSIVPDFYIDSDSDNGRKSFELFRKSYNGVNSHKNLDTNVIVSYSNENKRYNILKDNLPRTVLSVVRRLKIGSIKIPHIIALDIEWNYLGKTISNVTNSKNVSQVDFDSQLDDIEEKHAIKRTASRKRVRINPLTAFFSKAPEDVRILNNKFLDTASQVKNENPITQVSNNDKPDSIDQD</sequence>